<dbReference type="KEGG" id="crq:GCK72_002467"/>
<organism evidence="3 4">
    <name type="scientific">Caenorhabditis remanei</name>
    <name type="common">Caenorhabditis vulgaris</name>
    <dbReference type="NCBI Taxonomy" id="31234"/>
    <lineage>
        <taxon>Eukaryota</taxon>
        <taxon>Metazoa</taxon>
        <taxon>Ecdysozoa</taxon>
        <taxon>Nematoda</taxon>
        <taxon>Chromadorea</taxon>
        <taxon>Rhabditida</taxon>
        <taxon>Rhabditina</taxon>
        <taxon>Rhabditomorpha</taxon>
        <taxon>Rhabditoidea</taxon>
        <taxon>Rhabditidae</taxon>
        <taxon>Peloderinae</taxon>
        <taxon>Caenorhabditis</taxon>
    </lineage>
</organism>
<comment type="caution">
    <text evidence="3">The sequence shown here is derived from an EMBL/GenBank/DDBJ whole genome shotgun (WGS) entry which is preliminary data.</text>
</comment>
<evidence type="ECO:0000313" key="3">
    <source>
        <dbReference type="EMBL" id="KAF1770646.1"/>
    </source>
</evidence>
<keyword evidence="2" id="KW-0472">Membrane</keyword>
<sequence length="559" mass="64630">MVLIVFQSEYASSYRDFVEIKIKYDHQFKNLILTTVLFNETSSHPATEWMKTRDGREMIQCEVQSTFTMCFCEIAEGNCWDFSEIMESVYTISRDISTVPKIAFVKAGYNKKAVENIQLILNSLHKNAPELSTQLLNYSMPTSTSNKIFDMKHCKKAKDPSEEDIEKLKNRREVGLLIRPGKHYCFKFFSRIHQDFSHEKSTIFLMMREKLLDQINTNDALYLCDKNETCEFEKIKKILPQKLDELLEFTNSISDILMEHPVNFKEAKRKFKFDPKDVYYNQRFRGIVISWIFGVALLLLVSMIGRSVCSYEIPDERTTLQGRHFKLKDIEKELKRKLLKSRGEESEKSWRTVEAEREMRRAIKLDKKREKKRKLEKNNVKEFPTLPENSPPGGNERNIKIRKNDSEFELQNTQEDIAEFIGTAVEVSPPLQPATPVRRRHEKSLPSRTDQGTFVPNIISDNAAAQRSLMKTQTVSDPDVLATPPTPSTPLLGGHQPSTPLLGGHQPKVRRISRPKTPLPHGQKQSRAPSSQSRCDPSDGIPKAISRTPKEKSWLRFWT</sequence>
<keyword evidence="2" id="KW-1133">Transmembrane helix</keyword>
<dbReference type="GeneID" id="9812624"/>
<gene>
    <name evidence="3" type="ORF">GCK72_002467</name>
</gene>
<dbReference type="EMBL" id="WUAV01000001">
    <property type="protein sequence ID" value="KAF1770646.1"/>
    <property type="molecule type" value="Genomic_DNA"/>
</dbReference>
<reference evidence="3 4" key="1">
    <citation type="submission" date="2019-12" db="EMBL/GenBank/DDBJ databases">
        <title>Chromosome-level assembly of the Caenorhabditis remanei genome.</title>
        <authorList>
            <person name="Teterina A.A."/>
            <person name="Willis J.H."/>
            <person name="Phillips P.C."/>
        </authorList>
    </citation>
    <scope>NUCLEOTIDE SEQUENCE [LARGE SCALE GENOMIC DNA]</scope>
    <source>
        <strain evidence="3 4">PX506</strain>
        <tissue evidence="3">Whole organism</tissue>
    </source>
</reference>
<name>A0A6A5HV62_CAERE</name>
<dbReference type="RefSeq" id="XP_053592086.1">
    <property type="nucleotide sequence ID" value="XM_053723441.1"/>
</dbReference>
<feature type="region of interest" description="Disordered" evidence="1">
    <location>
        <begin position="429"/>
        <end position="456"/>
    </location>
</feature>
<feature type="compositionally biased region" description="Polar residues" evidence="1">
    <location>
        <begin position="523"/>
        <end position="535"/>
    </location>
</feature>
<dbReference type="CTD" id="9812624"/>
<dbReference type="AlphaFoldDB" id="A0A6A5HV62"/>
<dbReference type="Proteomes" id="UP000483820">
    <property type="component" value="Chromosome I"/>
</dbReference>
<protein>
    <submittedName>
        <fullName evidence="3">Uncharacterized protein</fullName>
    </submittedName>
</protein>
<feature type="compositionally biased region" description="Basic and acidic residues" evidence="1">
    <location>
        <begin position="548"/>
        <end position="559"/>
    </location>
</feature>
<feature type="region of interest" description="Disordered" evidence="1">
    <location>
        <begin position="474"/>
        <end position="559"/>
    </location>
</feature>
<feature type="transmembrane region" description="Helical" evidence="2">
    <location>
        <begin position="286"/>
        <end position="305"/>
    </location>
</feature>
<accession>A0A6A5HV62</accession>
<evidence type="ECO:0000256" key="2">
    <source>
        <dbReference type="SAM" id="Phobius"/>
    </source>
</evidence>
<proteinExistence type="predicted"/>
<evidence type="ECO:0000313" key="4">
    <source>
        <dbReference type="Proteomes" id="UP000483820"/>
    </source>
</evidence>
<feature type="compositionally biased region" description="Polar residues" evidence="1">
    <location>
        <begin position="446"/>
        <end position="456"/>
    </location>
</feature>
<feature type="region of interest" description="Disordered" evidence="1">
    <location>
        <begin position="365"/>
        <end position="399"/>
    </location>
</feature>
<evidence type="ECO:0000256" key="1">
    <source>
        <dbReference type="SAM" id="MobiDB-lite"/>
    </source>
</evidence>
<keyword evidence="2" id="KW-0812">Transmembrane</keyword>